<dbReference type="InterPro" id="IPR009836">
    <property type="entry name" value="GRDP-like"/>
</dbReference>
<evidence type="ECO:0000313" key="2">
    <source>
        <dbReference type="Proteomes" id="UP001148299"/>
    </source>
</evidence>
<dbReference type="EMBL" id="JAPZBR010000008">
    <property type="protein sequence ID" value="KAJ5341923.1"/>
    <property type="molecule type" value="Genomic_DNA"/>
</dbReference>
<reference evidence="1" key="2">
    <citation type="journal article" date="2023" name="IMA Fungus">
        <title>Comparative genomic study of the Penicillium genus elucidates a diverse pangenome and 15 lateral gene transfer events.</title>
        <authorList>
            <person name="Petersen C."/>
            <person name="Sorensen T."/>
            <person name="Nielsen M.R."/>
            <person name="Sondergaard T.E."/>
            <person name="Sorensen J.L."/>
            <person name="Fitzpatrick D.A."/>
            <person name="Frisvad J.C."/>
            <person name="Nielsen K.L."/>
        </authorList>
    </citation>
    <scope>NUCLEOTIDE SEQUENCE</scope>
    <source>
        <strain evidence="1">IBT 35675</strain>
    </source>
</reference>
<dbReference type="PANTHER" id="PTHR34365">
    <property type="entry name" value="ENOLASE (DUF1399)"/>
    <property type="match status" value="1"/>
</dbReference>
<proteinExistence type="predicted"/>
<dbReference type="AlphaFoldDB" id="A0A9W9QPV2"/>
<keyword evidence="2" id="KW-1185">Reference proteome</keyword>
<evidence type="ECO:0000313" key="1">
    <source>
        <dbReference type="EMBL" id="KAJ5341923.1"/>
    </source>
</evidence>
<sequence length="283" mass="32480">MNGKEYARYPFHGQRYTVLLIPKLGEPDLYAYLVLARQPKDLFKTTGRFFKTRVPIVPKSPIPGLLSSYGSSVKSAPNVQDIDFNQKITITDRTIIDIRQDALFVKESIRPLKENVERQMKFVEKMHGQLWIRSPAVQGTLDRAIDRYTKFLELFKAHPGTVLVPTLDIDLVWHTHQCSAKEYQRKMIDLTGRFVDHNDKIGKPVLSGGLDTTVNLFKIRFGESYMRCLCWDCEASMSALADVENNVKDDNIDALVQKVQDDLEYFRLVELTRRNGGTLPARE</sequence>
<dbReference type="Pfam" id="PF07173">
    <property type="entry name" value="GRDP-like"/>
    <property type="match status" value="1"/>
</dbReference>
<protein>
    <submittedName>
        <fullName evidence="1">Uncharacterized protein</fullName>
    </submittedName>
</protein>
<dbReference type="PANTHER" id="PTHR34365:SF7">
    <property type="entry name" value="GLYCINE-RICH DOMAIN-CONTAINING PROTEIN 1"/>
    <property type="match status" value="1"/>
</dbReference>
<dbReference type="Proteomes" id="UP001148299">
    <property type="component" value="Unassembled WGS sequence"/>
</dbReference>
<name>A0A9W9QPV2_PENBR</name>
<organism evidence="1 2">
    <name type="scientific">Penicillium brevicompactum</name>
    <dbReference type="NCBI Taxonomy" id="5074"/>
    <lineage>
        <taxon>Eukaryota</taxon>
        <taxon>Fungi</taxon>
        <taxon>Dikarya</taxon>
        <taxon>Ascomycota</taxon>
        <taxon>Pezizomycotina</taxon>
        <taxon>Eurotiomycetes</taxon>
        <taxon>Eurotiomycetidae</taxon>
        <taxon>Eurotiales</taxon>
        <taxon>Aspergillaceae</taxon>
        <taxon>Penicillium</taxon>
    </lineage>
</organism>
<gene>
    <name evidence="1" type="ORF">N7541_011047</name>
</gene>
<comment type="caution">
    <text evidence="1">The sequence shown here is derived from an EMBL/GenBank/DDBJ whole genome shotgun (WGS) entry which is preliminary data.</text>
</comment>
<reference evidence="1" key="1">
    <citation type="submission" date="2022-12" db="EMBL/GenBank/DDBJ databases">
        <authorList>
            <person name="Petersen C."/>
        </authorList>
    </citation>
    <scope>NUCLEOTIDE SEQUENCE</scope>
    <source>
        <strain evidence="1">IBT 35675</strain>
    </source>
</reference>
<accession>A0A9W9QPV2</accession>